<dbReference type="NCBIfam" id="TIGR02145">
    <property type="entry name" value="Fib_succ_major"/>
    <property type="match status" value="1"/>
</dbReference>
<dbReference type="RefSeq" id="WP_379765991.1">
    <property type="nucleotide sequence ID" value="NZ_JBHSCL010000009.1"/>
</dbReference>
<gene>
    <name evidence="3" type="ORF">ACFOWS_14590</name>
</gene>
<keyword evidence="4" id="KW-1185">Reference proteome</keyword>
<dbReference type="PROSITE" id="PS51257">
    <property type="entry name" value="PROKAR_LIPOPROTEIN"/>
    <property type="match status" value="1"/>
</dbReference>
<dbReference type="InterPro" id="IPR011871">
    <property type="entry name" value="Fib_succ_major"/>
</dbReference>
<evidence type="ECO:0000313" key="3">
    <source>
        <dbReference type="EMBL" id="MFC4221377.1"/>
    </source>
</evidence>
<proteinExistence type="predicted"/>
<name>A0ABV8PMT7_9FLAO</name>
<keyword evidence="1" id="KW-0732">Signal</keyword>
<comment type="caution">
    <text evidence="3">The sequence shown here is derived from an EMBL/GenBank/DDBJ whole genome shotgun (WGS) entry which is preliminary data.</text>
</comment>
<dbReference type="Proteomes" id="UP001595841">
    <property type="component" value="Unassembled WGS sequence"/>
</dbReference>
<evidence type="ECO:0000259" key="2">
    <source>
        <dbReference type="Pfam" id="PF09603"/>
    </source>
</evidence>
<sequence length="207" mass="23143">MKPQLLKFPIVLVFVFLSVSCSNDDDGGSQEVADFTVSSFTDDRDGTTYKTVKIGNQVWFAENLNYTLDNGQSACYDDSASNCLLYGRLYRSDDAATACPDGWHLPSEEEWQELFDYLGGNTVAMNLLEVGASFQNRDVEFNLLAAGRFWSTQVGYEFLNNTGFYWTTSPGGSQFATTKFIEFTPGTSLTVDWENVGRKMSCRCVED</sequence>
<feature type="signal peptide" evidence="1">
    <location>
        <begin position="1"/>
        <end position="24"/>
    </location>
</feature>
<evidence type="ECO:0000256" key="1">
    <source>
        <dbReference type="SAM" id="SignalP"/>
    </source>
</evidence>
<dbReference type="Pfam" id="PF09603">
    <property type="entry name" value="Fib_succ_major"/>
    <property type="match status" value="1"/>
</dbReference>
<protein>
    <submittedName>
        <fullName evidence="3">FISUMP domain-containing protein</fullName>
    </submittedName>
</protein>
<organism evidence="3 4">
    <name type="scientific">Flagellimonas marina</name>
    <dbReference type="NCBI Taxonomy" id="1775168"/>
    <lineage>
        <taxon>Bacteria</taxon>
        <taxon>Pseudomonadati</taxon>
        <taxon>Bacteroidota</taxon>
        <taxon>Flavobacteriia</taxon>
        <taxon>Flavobacteriales</taxon>
        <taxon>Flavobacteriaceae</taxon>
        <taxon>Flagellimonas</taxon>
    </lineage>
</organism>
<accession>A0ABV8PMT7</accession>
<reference evidence="4" key="1">
    <citation type="journal article" date="2019" name="Int. J. Syst. Evol. Microbiol.">
        <title>The Global Catalogue of Microorganisms (GCM) 10K type strain sequencing project: providing services to taxonomists for standard genome sequencing and annotation.</title>
        <authorList>
            <consortium name="The Broad Institute Genomics Platform"/>
            <consortium name="The Broad Institute Genome Sequencing Center for Infectious Disease"/>
            <person name="Wu L."/>
            <person name="Ma J."/>
        </authorList>
    </citation>
    <scope>NUCLEOTIDE SEQUENCE [LARGE SCALE GENOMIC DNA]</scope>
    <source>
        <strain evidence="4">CGMCC 1.15774</strain>
    </source>
</reference>
<dbReference type="EMBL" id="JBHSCL010000009">
    <property type="protein sequence ID" value="MFC4221377.1"/>
    <property type="molecule type" value="Genomic_DNA"/>
</dbReference>
<feature type="domain" description="Fibrobacter succinogenes major paralogous" evidence="2">
    <location>
        <begin position="52"/>
        <end position="205"/>
    </location>
</feature>
<evidence type="ECO:0000313" key="4">
    <source>
        <dbReference type="Proteomes" id="UP001595841"/>
    </source>
</evidence>
<feature type="chain" id="PRO_5047264055" evidence="1">
    <location>
        <begin position="25"/>
        <end position="207"/>
    </location>
</feature>